<evidence type="ECO:0000259" key="8">
    <source>
        <dbReference type="PROSITE" id="PS50850"/>
    </source>
</evidence>
<organism evidence="9 10">
    <name type="scientific">Amycolatopsis vancoresmycina DSM 44592</name>
    <dbReference type="NCBI Taxonomy" id="1292037"/>
    <lineage>
        <taxon>Bacteria</taxon>
        <taxon>Bacillati</taxon>
        <taxon>Actinomycetota</taxon>
        <taxon>Actinomycetes</taxon>
        <taxon>Pseudonocardiales</taxon>
        <taxon>Pseudonocardiaceae</taxon>
        <taxon>Amycolatopsis</taxon>
    </lineage>
</organism>
<comment type="caution">
    <text evidence="9">The sequence shown here is derived from an EMBL/GenBank/DDBJ whole genome shotgun (WGS) entry which is preliminary data.</text>
</comment>
<dbReference type="EMBL" id="AOUO01000169">
    <property type="protein sequence ID" value="EOD68151.1"/>
    <property type="molecule type" value="Genomic_DNA"/>
</dbReference>
<feature type="transmembrane region" description="Helical" evidence="7">
    <location>
        <begin position="416"/>
        <end position="435"/>
    </location>
</feature>
<dbReference type="Proteomes" id="UP000014139">
    <property type="component" value="Unassembled WGS sequence"/>
</dbReference>
<dbReference type="Gene3D" id="1.20.1250.20">
    <property type="entry name" value="MFS general substrate transporter like domains"/>
    <property type="match status" value="1"/>
</dbReference>
<dbReference type="PANTHER" id="PTHR42718">
    <property type="entry name" value="MAJOR FACILITATOR SUPERFAMILY MULTIDRUG TRANSPORTER MFSC"/>
    <property type="match status" value="1"/>
</dbReference>
<feature type="transmembrane region" description="Helical" evidence="7">
    <location>
        <begin position="233"/>
        <end position="257"/>
    </location>
</feature>
<dbReference type="PRINTS" id="PR01036">
    <property type="entry name" value="TCRTETB"/>
</dbReference>
<evidence type="ECO:0000256" key="1">
    <source>
        <dbReference type="ARBA" id="ARBA00004651"/>
    </source>
</evidence>
<dbReference type="PANTHER" id="PTHR42718:SF46">
    <property type="entry name" value="BLR6921 PROTEIN"/>
    <property type="match status" value="1"/>
</dbReference>
<dbReference type="InterPro" id="IPR036259">
    <property type="entry name" value="MFS_trans_sf"/>
</dbReference>
<accession>R1I6K8</accession>
<evidence type="ECO:0000256" key="6">
    <source>
        <dbReference type="ARBA" id="ARBA00023136"/>
    </source>
</evidence>
<evidence type="ECO:0000256" key="5">
    <source>
        <dbReference type="ARBA" id="ARBA00022989"/>
    </source>
</evidence>
<dbReference type="PATRIC" id="fig|1292037.4.peg.2449"/>
<feature type="transmembrane region" description="Helical" evidence="7">
    <location>
        <begin position="175"/>
        <end position="196"/>
    </location>
</feature>
<feature type="domain" description="Major facilitator superfamily (MFS) profile" evidence="8">
    <location>
        <begin position="21"/>
        <end position="473"/>
    </location>
</feature>
<dbReference type="eggNOG" id="COG0477">
    <property type="taxonomic scope" value="Bacteria"/>
</dbReference>
<proteinExistence type="predicted"/>
<evidence type="ECO:0000313" key="10">
    <source>
        <dbReference type="Proteomes" id="UP000014139"/>
    </source>
</evidence>
<keyword evidence="2" id="KW-0813">Transport</keyword>
<feature type="transmembrane region" description="Helical" evidence="7">
    <location>
        <begin position="312"/>
        <end position="330"/>
    </location>
</feature>
<dbReference type="Pfam" id="PF07690">
    <property type="entry name" value="MFS_1"/>
    <property type="match status" value="1"/>
</dbReference>
<feature type="transmembrane region" description="Helical" evidence="7">
    <location>
        <begin position="20"/>
        <end position="46"/>
    </location>
</feature>
<dbReference type="InterPro" id="IPR020846">
    <property type="entry name" value="MFS_dom"/>
</dbReference>
<dbReference type="AlphaFoldDB" id="R1I6K8"/>
<feature type="transmembrane region" description="Helical" evidence="7">
    <location>
        <begin position="112"/>
        <end position="135"/>
    </location>
</feature>
<keyword evidence="4 7" id="KW-0812">Transmembrane</keyword>
<dbReference type="Gene3D" id="1.20.1720.10">
    <property type="entry name" value="Multidrug resistance protein D"/>
    <property type="match status" value="1"/>
</dbReference>
<dbReference type="CDD" id="cd17321">
    <property type="entry name" value="MFS_MMR_MDR_like"/>
    <property type="match status" value="1"/>
</dbReference>
<feature type="transmembrane region" description="Helical" evidence="7">
    <location>
        <begin position="208"/>
        <end position="227"/>
    </location>
</feature>
<protein>
    <submittedName>
        <fullName evidence="9">EmrB/QacA subfamily drug resistance transporter</fullName>
    </submittedName>
</protein>
<dbReference type="RefSeq" id="WP_003077087.1">
    <property type="nucleotide sequence ID" value="NZ_AOUO01000169.1"/>
</dbReference>
<reference evidence="9 10" key="1">
    <citation type="submission" date="2013-02" db="EMBL/GenBank/DDBJ databases">
        <title>Draft genome sequence of Amycolatopsis vancoresmycina strain DSM 44592T.</title>
        <authorList>
            <person name="Kumar S."/>
            <person name="Kaur N."/>
            <person name="Kaur C."/>
            <person name="Raghava G.P.S."/>
            <person name="Mayilraj S."/>
        </authorList>
    </citation>
    <scope>NUCLEOTIDE SEQUENCE [LARGE SCALE GENOMIC DNA]</scope>
    <source>
        <strain evidence="9 10">DSM 44592</strain>
    </source>
</reference>
<evidence type="ECO:0000256" key="7">
    <source>
        <dbReference type="SAM" id="Phobius"/>
    </source>
</evidence>
<name>R1I6K8_9PSEU</name>
<gene>
    <name evidence="9" type="ORF">H480_12844</name>
</gene>
<dbReference type="SUPFAM" id="SSF103473">
    <property type="entry name" value="MFS general substrate transporter"/>
    <property type="match status" value="1"/>
</dbReference>
<evidence type="ECO:0000256" key="4">
    <source>
        <dbReference type="ARBA" id="ARBA00022692"/>
    </source>
</evidence>
<dbReference type="GO" id="GO:0022857">
    <property type="term" value="F:transmembrane transporter activity"/>
    <property type="evidence" value="ECO:0007669"/>
    <property type="project" value="InterPro"/>
</dbReference>
<comment type="subcellular location">
    <subcellularLocation>
        <location evidence="1">Cell membrane</location>
        <topology evidence="1">Multi-pass membrane protein</topology>
    </subcellularLocation>
</comment>
<feature type="transmembrane region" description="Helical" evidence="7">
    <location>
        <begin position="342"/>
        <end position="360"/>
    </location>
</feature>
<feature type="transmembrane region" description="Helical" evidence="7">
    <location>
        <begin position="447"/>
        <end position="469"/>
    </location>
</feature>
<keyword evidence="10" id="KW-1185">Reference proteome</keyword>
<dbReference type="OrthoDB" id="7375466at2"/>
<feature type="transmembrane region" description="Helical" evidence="7">
    <location>
        <begin position="58"/>
        <end position="76"/>
    </location>
</feature>
<evidence type="ECO:0000256" key="3">
    <source>
        <dbReference type="ARBA" id="ARBA00022475"/>
    </source>
</evidence>
<feature type="transmembrane region" description="Helical" evidence="7">
    <location>
        <begin position="366"/>
        <end position="395"/>
    </location>
</feature>
<evidence type="ECO:0000313" key="9">
    <source>
        <dbReference type="EMBL" id="EOD68151.1"/>
    </source>
</evidence>
<sequence>MATDASRPDPPTRFGARRWLLLIMLCASQFMVALDFSIVSVALPAIGHDLGFTSTADLQWVMTAFILFIAGFLLLFGRASDLFGRRRLFLIGVALFTVFSLAGGLAETPWLLILARAGQGIGAAMVGPSAMSLLTTSFREGPERQKALSVNGAVLMLGFIVGVISGGIITGALSWRWTMLLLAIIGGLVFVAAIALLEESKDANAARLDVPGAVLATAGILALVYGISTGDSAGWASPATIGTLAAGVVFLGLFLYAEAKHPAPLAPLDVLRRRSVKWGGLAGFITFGMCGGATVLETLYMQDVLGYSPMRTGLSLIPLGGSAVIGGLIGNRTIGALGVPRALVCGLLLQAVSTGLMVLLPQTGNFTLLVLTNIGLGFGHVTAVIAFNITVTSGLPDDKQGLAGGLAQTAQQLGSAVWLPVLAAVVTARTASLAVTGDTAAATTSGLHAGLLTAALIALFGAAVATVFLRGRRTAAAAAPVAAGVND</sequence>
<feature type="transmembrane region" description="Helical" evidence="7">
    <location>
        <begin position="147"/>
        <end position="169"/>
    </location>
</feature>
<dbReference type="GO" id="GO:0005886">
    <property type="term" value="C:plasma membrane"/>
    <property type="evidence" value="ECO:0007669"/>
    <property type="project" value="UniProtKB-SubCell"/>
</dbReference>
<feature type="transmembrane region" description="Helical" evidence="7">
    <location>
        <begin position="88"/>
        <end position="106"/>
    </location>
</feature>
<keyword evidence="6 7" id="KW-0472">Membrane</keyword>
<dbReference type="PROSITE" id="PS50850">
    <property type="entry name" value="MFS"/>
    <property type="match status" value="1"/>
</dbReference>
<evidence type="ECO:0000256" key="2">
    <source>
        <dbReference type="ARBA" id="ARBA00022448"/>
    </source>
</evidence>
<dbReference type="InterPro" id="IPR011701">
    <property type="entry name" value="MFS"/>
</dbReference>
<feature type="transmembrane region" description="Helical" evidence="7">
    <location>
        <begin position="278"/>
        <end position="300"/>
    </location>
</feature>
<keyword evidence="3" id="KW-1003">Cell membrane</keyword>
<keyword evidence="5 7" id="KW-1133">Transmembrane helix</keyword>